<dbReference type="Pfam" id="PF21790">
    <property type="entry name" value="OGG"/>
    <property type="match status" value="1"/>
</dbReference>
<organism evidence="1 2">
    <name type="scientific">Micromonospora pattaloongensis</name>
    <dbReference type="NCBI Taxonomy" id="405436"/>
    <lineage>
        <taxon>Bacteria</taxon>
        <taxon>Bacillati</taxon>
        <taxon>Actinomycetota</taxon>
        <taxon>Actinomycetes</taxon>
        <taxon>Micromonosporales</taxon>
        <taxon>Micromonosporaceae</taxon>
        <taxon>Micromonospora</taxon>
    </lineage>
</organism>
<proteinExistence type="predicted"/>
<gene>
    <name evidence="1" type="ORF">SAMN05444365_1193</name>
</gene>
<protein>
    <submittedName>
        <fullName evidence="1">Uncharacterized protein</fullName>
    </submittedName>
</protein>
<dbReference type="Proteomes" id="UP000242415">
    <property type="component" value="Unassembled WGS sequence"/>
</dbReference>
<dbReference type="EMBL" id="FNPH01000019">
    <property type="protein sequence ID" value="SDZ45972.1"/>
    <property type="molecule type" value="Genomic_DNA"/>
</dbReference>
<dbReference type="AlphaFoldDB" id="A0A1H3T6U1"/>
<keyword evidence="2" id="KW-1185">Reference proteome</keyword>
<dbReference type="InterPro" id="IPR048868">
    <property type="entry name" value="OGG-like_put"/>
</dbReference>
<evidence type="ECO:0000313" key="1">
    <source>
        <dbReference type="EMBL" id="SDZ45972.1"/>
    </source>
</evidence>
<sequence>MHPSAFCEIEALSPLTKASVTAETTGSRRLGASFFTKLRYFLGWDSAAGSRRPLMMDQYVVIGLNACRSTEWDPLGPWTADQYGECLSWAEEKANTWGVGTEADVVERAVWAYGICLARRR</sequence>
<evidence type="ECO:0000313" key="2">
    <source>
        <dbReference type="Proteomes" id="UP000242415"/>
    </source>
</evidence>
<name>A0A1H3T6U1_9ACTN</name>
<reference evidence="2" key="1">
    <citation type="submission" date="2016-10" db="EMBL/GenBank/DDBJ databases">
        <authorList>
            <person name="Varghese N."/>
            <person name="Submissions S."/>
        </authorList>
    </citation>
    <scope>NUCLEOTIDE SEQUENCE [LARGE SCALE GENOMIC DNA]</scope>
    <source>
        <strain evidence="2">DSM 45245</strain>
    </source>
</reference>
<accession>A0A1H3T6U1</accession>